<evidence type="ECO:0000256" key="2">
    <source>
        <dbReference type="SAM" id="Phobius"/>
    </source>
</evidence>
<dbReference type="Pfam" id="PF05949">
    <property type="entry name" value="DUF881"/>
    <property type="match status" value="1"/>
</dbReference>
<feature type="transmembrane region" description="Helical" evidence="2">
    <location>
        <begin position="343"/>
        <end position="362"/>
    </location>
</feature>
<feature type="transmembrane region" description="Helical" evidence="2">
    <location>
        <begin position="139"/>
        <end position="160"/>
    </location>
</feature>
<proteinExistence type="inferred from homology"/>
<evidence type="ECO:0000313" key="4">
    <source>
        <dbReference type="EMBL" id="HBK52444.1"/>
    </source>
</evidence>
<sequence length="535" mass="60117">MVNLPVISSLFDWIMLSSLMGTILICLILSVKFVFKHKLGANWHYYIWFLLLLRLIIPFTPQSPVSIYNLLNQNSQNMHSDNIYDYLGEAKHPAIGITDATGISARDADYRIQNNQGVAGSLNEYRKSVNMKDSDRRNIFIIIWLAGVFALATYTLIINLKLLYKIKSEPIINNSSIIAELEECKSSMNISKRFAIVTTRQVSSPALFGLINPVLLLPDSMVKSLGAGDFNYIALHELAHWKRKDVLINWITVILQILHWFNPVIWYGFYRMRHDCELSCDALVLSRLAPEKHKEYGHTIIRLLEMTIKTQWIPGTTGILTRKPHIMRRVSMIANYKKESHNLTLAALVIFIVMGVLGCTNAQDSKNPDARANIDESSYNQLLSDLQNNQIVAGTADVEGPGIIVNLSDQAADNNTKGIPEHGLLVHDTDILLTVNELIKAGAEAISINDERLIASSEIECSGDKIRINGTPCNNPYVIKAIGNSEKMLETLESKGGYIEFFRKLGFGANIEKSDNLFIAKYSGELNFKYARVKN</sequence>
<comment type="similarity">
    <text evidence="1">Belongs to the UPF0749 family.</text>
</comment>
<dbReference type="PANTHER" id="PTHR34978:SF3">
    <property type="entry name" value="SLR0241 PROTEIN"/>
    <property type="match status" value="1"/>
</dbReference>
<dbReference type="Proteomes" id="UP000263273">
    <property type="component" value="Unassembled WGS sequence"/>
</dbReference>
<name>A0A354YTC6_9FIRM</name>
<evidence type="ECO:0000313" key="5">
    <source>
        <dbReference type="Proteomes" id="UP000263273"/>
    </source>
</evidence>
<dbReference type="InterPro" id="IPR010273">
    <property type="entry name" value="DUF881"/>
</dbReference>
<keyword evidence="2" id="KW-1133">Transmembrane helix</keyword>
<evidence type="ECO:0000256" key="1">
    <source>
        <dbReference type="ARBA" id="ARBA00009108"/>
    </source>
</evidence>
<feature type="transmembrane region" description="Helical" evidence="2">
    <location>
        <begin position="247"/>
        <end position="269"/>
    </location>
</feature>
<dbReference type="Pfam" id="PF05569">
    <property type="entry name" value="Peptidase_M56"/>
    <property type="match status" value="1"/>
</dbReference>
<dbReference type="InterPro" id="IPR052173">
    <property type="entry name" value="Beta-lactam_resp_regulator"/>
</dbReference>
<dbReference type="AlphaFoldDB" id="A0A354YTC6"/>
<feature type="transmembrane region" description="Helical" evidence="2">
    <location>
        <begin position="43"/>
        <end position="61"/>
    </location>
</feature>
<dbReference type="STRING" id="378794.GCA_001570625_02206"/>
<dbReference type="CDD" id="cd07341">
    <property type="entry name" value="M56_BlaR1_MecR1_like"/>
    <property type="match status" value="1"/>
</dbReference>
<reference evidence="4 5" key="1">
    <citation type="journal article" date="2018" name="Nat. Biotechnol.">
        <title>A standardized bacterial taxonomy based on genome phylogeny substantially revises the tree of life.</title>
        <authorList>
            <person name="Parks D.H."/>
            <person name="Chuvochina M."/>
            <person name="Waite D.W."/>
            <person name="Rinke C."/>
            <person name="Skarshewski A."/>
            <person name="Chaumeil P.A."/>
            <person name="Hugenholtz P."/>
        </authorList>
    </citation>
    <scope>NUCLEOTIDE SEQUENCE [LARGE SCALE GENOMIC DNA]</scope>
    <source>
        <strain evidence="4">UBA10948</strain>
    </source>
</reference>
<feature type="transmembrane region" description="Helical" evidence="2">
    <location>
        <begin position="13"/>
        <end position="31"/>
    </location>
</feature>
<keyword evidence="2" id="KW-0472">Membrane</keyword>
<keyword evidence="2" id="KW-0812">Transmembrane</keyword>
<dbReference type="InterPro" id="IPR008756">
    <property type="entry name" value="Peptidase_M56"/>
</dbReference>
<organism evidence="4 5">
    <name type="scientific">Syntrophomonas wolfei</name>
    <dbReference type="NCBI Taxonomy" id="863"/>
    <lineage>
        <taxon>Bacteria</taxon>
        <taxon>Bacillati</taxon>
        <taxon>Bacillota</taxon>
        <taxon>Clostridia</taxon>
        <taxon>Eubacteriales</taxon>
        <taxon>Syntrophomonadaceae</taxon>
        <taxon>Syntrophomonas</taxon>
    </lineage>
</organism>
<comment type="caution">
    <text evidence="4">The sequence shown here is derived from an EMBL/GenBank/DDBJ whole genome shotgun (WGS) entry which is preliminary data.</text>
</comment>
<evidence type="ECO:0000259" key="3">
    <source>
        <dbReference type="Pfam" id="PF05569"/>
    </source>
</evidence>
<gene>
    <name evidence="4" type="ORF">DDZ44_00710</name>
</gene>
<dbReference type="Gene3D" id="3.30.70.1880">
    <property type="entry name" value="Protein of unknown function DUF881"/>
    <property type="match status" value="1"/>
</dbReference>
<accession>A0A354YTC6</accession>
<protein>
    <recommendedName>
        <fullName evidence="3">Peptidase M56 domain-containing protein</fullName>
    </recommendedName>
</protein>
<feature type="domain" description="Peptidase M56" evidence="3">
    <location>
        <begin position="14"/>
        <end position="333"/>
    </location>
</feature>
<dbReference type="PANTHER" id="PTHR34978">
    <property type="entry name" value="POSSIBLE SENSOR-TRANSDUCER PROTEIN BLAR"/>
    <property type="match status" value="1"/>
</dbReference>
<dbReference type="EMBL" id="DNZF01000018">
    <property type="protein sequence ID" value="HBK52444.1"/>
    <property type="molecule type" value="Genomic_DNA"/>
</dbReference>